<gene>
    <name evidence="1" type="ORF">M9H77_25397</name>
</gene>
<accession>A0ACC0A710</accession>
<dbReference type="Proteomes" id="UP001060085">
    <property type="component" value="Linkage Group LG06"/>
</dbReference>
<comment type="caution">
    <text evidence="1">The sequence shown here is derived from an EMBL/GenBank/DDBJ whole genome shotgun (WGS) entry which is preliminary data.</text>
</comment>
<evidence type="ECO:0000313" key="2">
    <source>
        <dbReference type="Proteomes" id="UP001060085"/>
    </source>
</evidence>
<name>A0ACC0A710_CATRO</name>
<keyword evidence="2" id="KW-1185">Reference proteome</keyword>
<evidence type="ECO:0000313" key="1">
    <source>
        <dbReference type="EMBL" id="KAI5656604.1"/>
    </source>
</evidence>
<sequence length="245" mass="26488">MRKEAISPYPHSHHNLNYNNKSQPSTSFIPPPLSIHNPKIPISILSPKFPKSFNTSSPIFLLITFSNKSQNPPSMATMNSSVLACNYAISGSDLSSKIASVPSMASSSPASIGQKLPVIKAEKAKESSRVIDSSQGRRAALACLAAALFTTAASSSSANAGVIEEYLEKSKANKELNDKKRLATSGANFARAFTVQFGTCKFPENFTGCQDLAKQKKVPFISDDLALECEGKDKYKCGSNVFWKW</sequence>
<proteinExistence type="predicted"/>
<organism evidence="1 2">
    <name type="scientific">Catharanthus roseus</name>
    <name type="common">Madagascar periwinkle</name>
    <name type="synonym">Vinca rosea</name>
    <dbReference type="NCBI Taxonomy" id="4058"/>
    <lineage>
        <taxon>Eukaryota</taxon>
        <taxon>Viridiplantae</taxon>
        <taxon>Streptophyta</taxon>
        <taxon>Embryophyta</taxon>
        <taxon>Tracheophyta</taxon>
        <taxon>Spermatophyta</taxon>
        <taxon>Magnoliopsida</taxon>
        <taxon>eudicotyledons</taxon>
        <taxon>Gunneridae</taxon>
        <taxon>Pentapetalae</taxon>
        <taxon>asterids</taxon>
        <taxon>lamiids</taxon>
        <taxon>Gentianales</taxon>
        <taxon>Apocynaceae</taxon>
        <taxon>Rauvolfioideae</taxon>
        <taxon>Vinceae</taxon>
        <taxon>Catharanthinae</taxon>
        <taxon>Catharanthus</taxon>
    </lineage>
</organism>
<protein>
    <submittedName>
        <fullName evidence="1">Uncharacterized protein</fullName>
    </submittedName>
</protein>
<dbReference type="EMBL" id="CM044706">
    <property type="protein sequence ID" value="KAI5656604.1"/>
    <property type="molecule type" value="Genomic_DNA"/>
</dbReference>
<reference evidence="2" key="1">
    <citation type="journal article" date="2023" name="Nat. Plants">
        <title>Single-cell RNA sequencing provides a high-resolution roadmap for understanding the multicellular compartmentation of specialized metabolism.</title>
        <authorList>
            <person name="Sun S."/>
            <person name="Shen X."/>
            <person name="Li Y."/>
            <person name="Li Y."/>
            <person name="Wang S."/>
            <person name="Li R."/>
            <person name="Zhang H."/>
            <person name="Shen G."/>
            <person name="Guo B."/>
            <person name="Wei J."/>
            <person name="Xu J."/>
            <person name="St-Pierre B."/>
            <person name="Chen S."/>
            <person name="Sun C."/>
        </authorList>
    </citation>
    <scope>NUCLEOTIDE SEQUENCE [LARGE SCALE GENOMIC DNA]</scope>
</reference>